<evidence type="ECO:0000256" key="2">
    <source>
        <dbReference type="ARBA" id="ARBA00009166"/>
    </source>
</evidence>
<comment type="similarity">
    <text evidence="2">Belongs to the nematode receptor-like protein srd family.</text>
</comment>
<evidence type="ECO:0000256" key="5">
    <source>
        <dbReference type="ARBA" id="ARBA00023136"/>
    </source>
</evidence>
<evidence type="ECO:0000256" key="3">
    <source>
        <dbReference type="ARBA" id="ARBA00022692"/>
    </source>
</evidence>
<evidence type="ECO:0000256" key="4">
    <source>
        <dbReference type="ARBA" id="ARBA00022989"/>
    </source>
</evidence>
<dbReference type="Pfam" id="PF10317">
    <property type="entry name" value="7TM_GPCR_Srd"/>
    <property type="match status" value="2"/>
</dbReference>
<gene>
    <name evidence="6" type="primary">WBGene00108751</name>
</gene>
<accession>A0A2A6B6J2</accession>
<dbReference type="PANTHER" id="PTHR22945:SF40">
    <property type="entry name" value="SERPENTINE RECEPTOR, CLASS D (DELTA)-RELATED"/>
    <property type="match status" value="1"/>
</dbReference>
<dbReference type="InterPro" id="IPR019421">
    <property type="entry name" value="7TM_GPCR_serpentine_rcpt_Srd"/>
</dbReference>
<keyword evidence="7" id="KW-1185">Reference proteome</keyword>
<accession>A0A8R1UCM3</accession>
<name>A0A2A6B6J2_PRIPA</name>
<protein>
    <submittedName>
        <fullName evidence="6">G protein-coupled receptor</fullName>
    </submittedName>
</protein>
<keyword evidence="3" id="KW-0812">Transmembrane</keyword>
<evidence type="ECO:0000256" key="1">
    <source>
        <dbReference type="ARBA" id="ARBA00004141"/>
    </source>
</evidence>
<keyword evidence="4" id="KW-1133">Transmembrane helix</keyword>
<evidence type="ECO:0000313" key="6">
    <source>
        <dbReference type="EnsemblMetazoa" id="PPA19197.1"/>
    </source>
</evidence>
<reference evidence="7" key="1">
    <citation type="journal article" date="2008" name="Nat. Genet.">
        <title>The Pristionchus pacificus genome provides a unique perspective on nematode lifestyle and parasitism.</title>
        <authorList>
            <person name="Dieterich C."/>
            <person name="Clifton S.W."/>
            <person name="Schuster L.N."/>
            <person name="Chinwalla A."/>
            <person name="Delehaunty K."/>
            <person name="Dinkelacker I."/>
            <person name="Fulton L."/>
            <person name="Fulton R."/>
            <person name="Godfrey J."/>
            <person name="Minx P."/>
            <person name="Mitreva M."/>
            <person name="Roeseler W."/>
            <person name="Tian H."/>
            <person name="Witte H."/>
            <person name="Yang S.P."/>
            <person name="Wilson R.K."/>
            <person name="Sommer R.J."/>
        </authorList>
    </citation>
    <scope>NUCLEOTIDE SEQUENCE [LARGE SCALE GENOMIC DNA]</scope>
    <source>
        <strain evidence="7">PS312</strain>
    </source>
</reference>
<proteinExistence type="inferred from homology"/>
<dbReference type="InterPro" id="IPR050920">
    <property type="entry name" value="Nematode_rcpt-like_delta"/>
</dbReference>
<comment type="subcellular location">
    <subcellularLocation>
        <location evidence="1">Membrane</location>
        <topology evidence="1">Multi-pass membrane protein</topology>
    </subcellularLocation>
</comment>
<reference evidence="6" key="2">
    <citation type="submission" date="2022-06" db="UniProtKB">
        <authorList>
            <consortium name="EnsemblMetazoa"/>
        </authorList>
    </citation>
    <scope>IDENTIFICATION</scope>
    <source>
        <strain evidence="6">PS312</strain>
    </source>
</reference>
<dbReference type="PANTHER" id="PTHR22945">
    <property type="entry name" value="SERPENTINE RECEPTOR, CLASS D DELTA"/>
    <property type="match status" value="1"/>
</dbReference>
<dbReference type="OrthoDB" id="5808087at2759"/>
<dbReference type="EnsemblMetazoa" id="PPA19197.1">
    <property type="protein sequence ID" value="PPA19197.1"/>
    <property type="gene ID" value="WBGene00108751"/>
</dbReference>
<dbReference type="AlphaFoldDB" id="A0A2A6B6J2"/>
<sequence>MDAALDKIGDIFPVIHSTVFLIGFSSNAALLFSTFAKTPRTLKTYSIMIKFGTINDLICVCCDFFTMQRLYILHNEPPKCSSVVIIMSMAVVPPVITGILGKLQDFSREMSVRTRKMHDNLVKALTIHATLPPITIIGVALYLILFFDVYYHATLEKAIYTFAAFPPALSAYCTLYYVEPYRRFISCVPARVSFSTINVSVTHSIQVPTKRLQFTLT</sequence>
<dbReference type="GO" id="GO:0016020">
    <property type="term" value="C:membrane"/>
    <property type="evidence" value="ECO:0007669"/>
    <property type="project" value="UniProtKB-SubCell"/>
</dbReference>
<dbReference type="Proteomes" id="UP000005239">
    <property type="component" value="Unassembled WGS sequence"/>
</dbReference>
<keyword evidence="5" id="KW-0472">Membrane</keyword>
<organism evidence="6 7">
    <name type="scientific">Pristionchus pacificus</name>
    <name type="common">Parasitic nematode worm</name>
    <dbReference type="NCBI Taxonomy" id="54126"/>
    <lineage>
        <taxon>Eukaryota</taxon>
        <taxon>Metazoa</taxon>
        <taxon>Ecdysozoa</taxon>
        <taxon>Nematoda</taxon>
        <taxon>Chromadorea</taxon>
        <taxon>Rhabditida</taxon>
        <taxon>Rhabditina</taxon>
        <taxon>Diplogasteromorpha</taxon>
        <taxon>Diplogasteroidea</taxon>
        <taxon>Neodiplogasteridae</taxon>
        <taxon>Pristionchus</taxon>
    </lineage>
</organism>
<evidence type="ECO:0000313" key="7">
    <source>
        <dbReference type="Proteomes" id="UP000005239"/>
    </source>
</evidence>